<dbReference type="InterPro" id="IPR044505">
    <property type="entry name" value="GlgX_Isoamylase_N_E_set"/>
</dbReference>
<dbReference type="Proteomes" id="UP000008495">
    <property type="component" value="Unassembled WGS sequence"/>
</dbReference>
<gene>
    <name evidence="6" type="primary">glgX</name>
    <name evidence="6" type="ORF">AUCHE_02_00130</name>
</gene>
<dbReference type="STRING" id="100225.SAMN05421595_1787"/>
<proteinExistence type="inferred from homology"/>
<dbReference type="Pfam" id="PF02922">
    <property type="entry name" value="CBM_48"/>
    <property type="match status" value="1"/>
</dbReference>
<dbReference type="InterPro" id="IPR004193">
    <property type="entry name" value="Glyco_hydro_13_N"/>
</dbReference>
<evidence type="ECO:0000313" key="7">
    <source>
        <dbReference type="Proteomes" id="UP000008495"/>
    </source>
</evidence>
<comment type="caution">
    <text evidence="6">The sequence shown here is derived from an EMBL/GenBank/DDBJ whole genome shotgun (WGS) entry which is preliminary data.</text>
</comment>
<dbReference type="Gene3D" id="2.60.40.1180">
    <property type="entry name" value="Golgi alpha-mannosidase II"/>
    <property type="match status" value="1"/>
</dbReference>
<dbReference type="InterPro" id="IPR014756">
    <property type="entry name" value="Ig_E-set"/>
</dbReference>
<dbReference type="SMART" id="SM00642">
    <property type="entry name" value="Aamy"/>
    <property type="match status" value="1"/>
</dbReference>
<evidence type="ECO:0000256" key="1">
    <source>
        <dbReference type="ARBA" id="ARBA00008061"/>
    </source>
</evidence>
<dbReference type="Gene3D" id="3.20.20.80">
    <property type="entry name" value="Glycosidases"/>
    <property type="match status" value="1"/>
</dbReference>
<dbReference type="OrthoDB" id="3236218at2"/>
<evidence type="ECO:0000256" key="4">
    <source>
        <dbReference type="SAM" id="MobiDB-lite"/>
    </source>
</evidence>
<feature type="compositionally biased region" description="Basic and acidic residues" evidence="4">
    <location>
        <begin position="482"/>
        <end position="498"/>
    </location>
</feature>
<dbReference type="RefSeq" id="WP_006501405.1">
    <property type="nucleotide sequence ID" value="NZ_BAGZ01000002.1"/>
</dbReference>
<dbReference type="InterPro" id="IPR017853">
    <property type="entry name" value="GH"/>
</dbReference>
<dbReference type="GO" id="GO:0005980">
    <property type="term" value="P:glycogen catabolic process"/>
    <property type="evidence" value="ECO:0007669"/>
    <property type="project" value="InterPro"/>
</dbReference>
<dbReference type="eggNOG" id="COG1523">
    <property type="taxonomic scope" value="Bacteria"/>
</dbReference>
<keyword evidence="2" id="KW-0378">Hydrolase</keyword>
<feature type="region of interest" description="Disordered" evidence="4">
    <location>
        <begin position="482"/>
        <end position="503"/>
    </location>
</feature>
<dbReference type="InterPro" id="IPR006047">
    <property type="entry name" value="GH13_cat_dom"/>
</dbReference>
<keyword evidence="7" id="KW-1185">Reference proteome</keyword>
<reference evidence="6 7" key="1">
    <citation type="submission" date="2012-08" db="EMBL/GenBank/DDBJ databases">
        <title>Whole genome shotgun sequence of Austwickia chelonae NBRC 105200.</title>
        <authorList>
            <person name="Yoshida I."/>
            <person name="Hosoyama A."/>
            <person name="Tsuchikane K."/>
            <person name="Katsumata H."/>
            <person name="Ando Y."/>
            <person name="Ohji S."/>
            <person name="Hamada M."/>
            <person name="Tamura T."/>
            <person name="Yamazoe A."/>
            <person name="Yamazaki S."/>
            <person name="Fujita N."/>
        </authorList>
    </citation>
    <scope>NUCLEOTIDE SEQUENCE [LARGE SCALE GENOMIC DNA]</scope>
    <source>
        <strain evidence="6 7">NBRC 105200</strain>
    </source>
</reference>
<dbReference type="GO" id="GO:0004135">
    <property type="term" value="F:amylo-alpha-1,6-glucosidase activity"/>
    <property type="evidence" value="ECO:0007669"/>
    <property type="project" value="InterPro"/>
</dbReference>
<dbReference type="AlphaFoldDB" id="K6VIU6"/>
<accession>K6VIU6</accession>
<dbReference type="PANTHER" id="PTHR43002">
    <property type="entry name" value="GLYCOGEN DEBRANCHING ENZYME"/>
    <property type="match status" value="1"/>
</dbReference>
<dbReference type="Pfam" id="PF00128">
    <property type="entry name" value="Alpha-amylase"/>
    <property type="match status" value="1"/>
</dbReference>
<sequence length="706" mass="79058">MRHSPDLPPLLGARPMQQGTDFAVFASTAEAVELCLFDSGDRSGRSERRIELTDRVHGVWFGHVPDVGPGQHYGYRVHGDWRPERGERHNPAKLLLDPYARAISGETVLAPEIFGHVVDNHLQNTGDLIDGRDSAAFVPRGVVVDDHFDWSEEPSPRRIPWSDSVVYEAHVRGATRTHPGIPDELRGTYAGLAHPAFLDHLHRIGITTVELLPVHASVSEPRLSRLGLTNYWGYNTLGFFAPHAPYAAAPDPQGALDEFKSMVRTLHAHGLEVLLDVVYNHTCEQGQSGPTLSWRGFDNRNYYRIDDRGQDIDVTGCGNTVDMRHPMVTGMVLDSLRYWVTECHVDGFRFDLGVALARGRNHDYDPNNPFFVALRTDPVLSRVKLVAEPWDCGVHGWRTGQFPPPFAEWNDRFRDTVRTFWLVDMAATAYRGHGVRELATRMAGSQDLFDHSDRGPLASVNYVAAHDGFTTADVTAYADKHNDANGEQNRDGHGDNRSYNHGVEGVTVDPQILGSRRRSIRNLLATTMLATGVPMLCAGDEIGRTQQGNNNAYCQDNEISWIDWQLEQWQEDLADTVGFLSRLRRENQVFRQASFFSRHPRPGDSRVDVLWFGRYGEPMTSQSWEDPRCRVLQMLLLGDGITCASFLLVFQGKHATEEVTMPPLSGGRSYQLIWDSGWERPGDGGRIDPGHVTDVGASTLQVYQLV</sequence>
<keyword evidence="3" id="KW-0326">Glycosidase</keyword>
<dbReference type="InterPro" id="IPR011837">
    <property type="entry name" value="Glycogen_debranch_GlgX"/>
</dbReference>
<feature type="domain" description="Glycosyl hydrolase family 13 catalytic" evidence="5">
    <location>
        <begin position="164"/>
        <end position="584"/>
    </location>
</feature>
<evidence type="ECO:0000259" key="5">
    <source>
        <dbReference type="SMART" id="SM00642"/>
    </source>
</evidence>
<name>K6VIU6_9MICO</name>
<dbReference type="Gene3D" id="2.60.40.10">
    <property type="entry name" value="Immunoglobulins"/>
    <property type="match status" value="1"/>
</dbReference>
<evidence type="ECO:0000313" key="6">
    <source>
        <dbReference type="EMBL" id="GAB76654.1"/>
    </source>
</evidence>
<dbReference type="SUPFAM" id="SSF51445">
    <property type="entry name" value="(Trans)glycosidases"/>
    <property type="match status" value="1"/>
</dbReference>
<dbReference type="SUPFAM" id="SSF81296">
    <property type="entry name" value="E set domains"/>
    <property type="match status" value="1"/>
</dbReference>
<dbReference type="InterPro" id="IPR013783">
    <property type="entry name" value="Ig-like_fold"/>
</dbReference>
<protein>
    <submittedName>
        <fullName evidence="6">Glycogen debranching enzyme</fullName>
    </submittedName>
</protein>
<dbReference type="SUPFAM" id="SSF51011">
    <property type="entry name" value="Glycosyl hydrolase domain"/>
    <property type="match status" value="1"/>
</dbReference>
<dbReference type="CDD" id="cd02856">
    <property type="entry name" value="E_set_GDE_Isoamylase_N"/>
    <property type="match status" value="1"/>
</dbReference>
<dbReference type="NCBIfam" id="TIGR02100">
    <property type="entry name" value="glgX_debranch"/>
    <property type="match status" value="1"/>
</dbReference>
<organism evidence="6 7">
    <name type="scientific">Austwickia chelonae NBRC 105200</name>
    <dbReference type="NCBI Taxonomy" id="1184607"/>
    <lineage>
        <taxon>Bacteria</taxon>
        <taxon>Bacillati</taxon>
        <taxon>Actinomycetota</taxon>
        <taxon>Actinomycetes</taxon>
        <taxon>Micrococcales</taxon>
        <taxon>Dermatophilaceae</taxon>
        <taxon>Austwickia</taxon>
    </lineage>
</organism>
<dbReference type="EMBL" id="BAGZ01000002">
    <property type="protein sequence ID" value="GAB76654.1"/>
    <property type="molecule type" value="Genomic_DNA"/>
</dbReference>
<comment type="similarity">
    <text evidence="1">Belongs to the glycosyl hydrolase 13 family.</text>
</comment>
<dbReference type="InterPro" id="IPR013780">
    <property type="entry name" value="Glyco_hydro_b"/>
</dbReference>
<dbReference type="CDD" id="cd11326">
    <property type="entry name" value="AmyAc_Glg_debranch"/>
    <property type="match status" value="1"/>
</dbReference>
<evidence type="ECO:0000256" key="2">
    <source>
        <dbReference type="ARBA" id="ARBA00022801"/>
    </source>
</evidence>
<evidence type="ECO:0000256" key="3">
    <source>
        <dbReference type="ARBA" id="ARBA00023295"/>
    </source>
</evidence>